<protein>
    <recommendedName>
        <fullName evidence="7">tRNA (guanine-N(7)-)-methyltransferase</fullName>
        <ecNumber evidence="7">2.1.1.33</ecNumber>
    </recommendedName>
    <alternativeName>
        <fullName evidence="7">tRNA (guanine(46)-N(7))-methyltransferase</fullName>
    </alternativeName>
    <alternativeName>
        <fullName evidence="7">tRNA(m7G46)-methyltransferase</fullName>
    </alternativeName>
</protein>
<evidence type="ECO:0000313" key="9">
    <source>
        <dbReference type="Proteomes" id="UP000569914"/>
    </source>
</evidence>
<dbReference type="SUPFAM" id="SSF53335">
    <property type="entry name" value="S-adenosyl-L-methionine-dependent methyltransferases"/>
    <property type="match status" value="1"/>
</dbReference>
<reference evidence="8 9" key="1">
    <citation type="submission" date="2020-07" db="EMBL/GenBank/DDBJ databases">
        <title>Sequencing the genomes of 1000 actinobacteria strains.</title>
        <authorList>
            <person name="Klenk H.-P."/>
        </authorList>
    </citation>
    <scope>NUCLEOTIDE SEQUENCE [LARGE SCALE GENOMIC DNA]</scope>
    <source>
        <strain evidence="8 9">DSM 22083</strain>
    </source>
</reference>
<feature type="binding site" evidence="7">
    <location>
        <position position="126"/>
    </location>
    <ligand>
        <name>S-adenosyl-L-methionine</name>
        <dbReference type="ChEBI" id="CHEBI:59789"/>
    </ligand>
</feature>
<dbReference type="UniPathway" id="UPA00989"/>
<dbReference type="EMBL" id="JACCBU010000001">
    <property type="protein sequence ID" value="NYE71088.1"/>
    <property type="molecule type" value="Genomic_DNA"/>
</dbReference>
<dbReference type="InterPro" id="IPR029063">
    <property type="entry name" value="SAM-dependent_MTases_sf"/>
</dbReference>
<keyword evidence="3 7" id="KW-0489">Methyltransferase</keyword>
<evidence type="ECO:0000256" key="7">
    <source>
        <dbReference type="HAMAP-Rule" id="MF_01057"/>
    </source>
</evidence>
<dbReference type="NCBIfam" id="TIGR00091">
    <property type="entry name" value="tRNA (guanosine(46)-N7)-methyltransferase TrmB"/>
    <property type="match status" value="1"/>
</dbReference>
<proteinExistence type="inferred from homology"/>
<evidence type="ECO:0000256" key="3">
    <source>
        <dbReference type="ARBA" id="ARBA00022603"/>
    </source>
</evidence>
<feature type="binding site" evidence="7">
    <location>
        <begin position="221"/>
        <end position="224"/>
    </location>
    <ligand>
        <name>substrate</name>
    </ligand>
</feature>
<dbReference type="PROSITE" id="PS51625">
    <property type="entry name" value="SAM_MT_TRMB"/>
    <property type="match status" value="1"/>
</dbReference>
<accession>A0A7Y9I6A5</accession>
<feature type="binding site" evidence="7">
    <location>
        <position position="99"/>
    </location>
    <ligand>
        <name>S-adenosyl-L-methionine</name>
        <dbReference type="ChEBI" id="CHEBI:59789"/>
    </ligand>
</feature>
<feature type="binding site" evidence="7">
    <location>
        <position position="153"/>
    </location>
    <ligand>
        <name>substrate</name>
    </ligand>
</feature>
<comment type="caution">
    <text evidence="7">Lacks conserved residue(s) required for the propagation of feature annotation.</text>
</comment>
<dbReference type="Pfam" id="PF02390">
    <property type="entry name" value="Methyltransf_4"/>
    <property type="match status" value="1"/>
</dbReference>
<feature type="binding site" evidence="7">
    <location>
        <position position="74"/>
    </location>
    <ligand>
        <name>S-adenosyl-L-methionine</name>
        <dbReference type="ChEBI" id="CHEBI:59789"/>
    </ligand>
</feature>
<gene>
    <name evidence="7" type="primary">trmB</name>
    <name evidence="8" type="ORF">BKA15_002417</name>
</gene>
<name>A0A7Y9I6A5_9ACTN</name>
<feature type="binding site" evidence="7">
    <location>
        <position position="149"/>
    </location>
    <ligand>
        <name>S-adenosyl-L-methionine</name>
        <dbReference type="ChEBI" id="CHEBI:59789"/>
    </ligand>
</feature>
<evidence type="ECO:0000256" key="6">
    <source>
        <dbReference type="ARBA" id="ARBA00022694"/>
    </source>
</evidence>
<keyword evidence="6 7" id="KW-0819">tRNA processing</keyword>
<keyword evidence="9" id="KW-1185">Reference proteome</keyword>
<comment type="pathway">
    <text evidence="7">tRNA modification; N(7)-methylguanine-tRNA biosynthesis.</text>
</comment>
<comment type="caution">
    <text evidence="8">The sequence shown here is derived from an EMBL/GenBank/DDBJ whole genome shotgun (WGS) entry which is preliminary data.</text>
</comment>
<dbReference type="Proteomes" id="UP000569914">
    <property type="component" value="Unassembled WGS sequence"/>
</dbReference>
<sequence>MIMVGQRSGTVRRGIVSFVRRGGRITVAQQRNLDRYRERWVIDVPPPPVPENPAAEPPLDLGKIFGREAPLIIEIGPGMGESLVPMAAARPEANVLAFEVYTPSVGSILGKIADAGIENLRVAETDAAEGLRRLLPPESIDRLWTFFPDPWPKKKHHKRRLVSRPFADLVASRMKRHGVWRLATDWEDYAGQMREVLDDHPRFVNEFREGWAPRWVQRPMTRFEQRGIDAGRHIFDLSYRRR</sequence>
<evidence type="ECO:0000256" key="2">
    <source>
        <dbReference type="ARBA" id="ARBA00003015"/>
    </source>
</evidence>
<evidence type="ECO:0000256" key="4">
    <source>
        <dbReference type="ARBA" id="ARBA00022679"/>
    </source>
</evidence>
<dbReference type="GO" id="GO:0008176">
    <property type="term" value="F:tRNA (guanine(46)-N7)-methyltransferase activity"/>
    <property type="evidence" value="ECO:0007669"/>
    <property type="project" value="UniProtKB-UniRule"/>
</dbReference>
<comment type="catalytic activity">
    <reaction evidence="1 7">
        <text>guanosine(46) in tRNA + S-adenosyl-L-methionine = N(7)-methylguanosine(46) in tRNA + S-adenosyl-L-homocysteine</text>
        <dbReference type="Rhea" id="RHEA:42708"/>
        <dbReference type="Rhea" id="RHEA-COMP:10188"/>
        <dbReference type="Rhea" id="RHEA-COMP:10189"/>
        <dbReference type="ChEBI" id="CHEBI:57856"/>
        <dbReference type="ChEBI" id="CHEBI:59789"/>
        <dbReference type="ChEBI" id="CHEBI:74269"/>
        <dbReference type="ChEBI" id="CHEBI:74480"/>
        <dbReference type="EC" id="2.1.1.33"/>
    </reaction>
</comment>
<feature type="binding site" evidence="7">
    <location>
        <position position="185"/>
    </location>
    <ligand>
        <name>substrate</name>
    </ligand>
</feature>
<dbReference type="PANTHER" id="PTHR23417:SF14">
    <property type="entry name" value="PENTACOTRIPEPTIDE-REPEAT REGION OF PRORP DOMAIN-CONTAINING PROTEIN"/>
    <property type="match status" value="1"/>
</dbReference>
<keyword evidence="5 7" id="KW-0949">S-adenosyl-L-methionine</keyword>
<dbReference type="AlphaFoldDB" id="A0A7Y9I6A5"/>
<evidence type="ECO:0000256" key="5">
    <source>
        <dbReference type="ARBA" id="ARBA00022691"/>
    </source>
</evidence>
<dbReference type="HAMAP" id="MF_01057">
    <property type="entry name" value="tRNA_methyltr_TrmB"/>
    <property type="match status" value="1"/>
</dbReference>
<evidence type="ECO:0000313" key="8">
    <source>
        <dbReference type="EMBL" id="NYE71088.1"/>
    </source>
</evidence>
<dbReference type="PANTHER" id="PTHR23417">
    <property type="entry name" value="3-DEOXY-D-MANNO-OCTULOSONIC-ACID TRANSFERASE/TRNA GUANINE-N 7 - -METHYLTRANSFERASE"/>
    <property type="match status" value="1"/>
</dbReference>
<comment type="similarity">
    <text evidence="7">Belongs to the class I-like SAM-binding methyltransferase superfamily. TrmB family.</text>
</comment>
<dbReference type="InterPro" id="IPR003358">
    <property type="entry name" value="tRNA_(Gua-N-7)_MeTrfase_Trmb"/>
</dbReference>
<evidence type="ECO:0000256" key="1">
    <source>
        <dbReference type="ARBA" id="ARBA00000142"/>
    </source>
</evidence>
<dbReference type="Gene3D" id="3.40.50.150">
    <property type="entry name" value="Vaccinia Virus protein VP39"/>
    <property type="match status" value="1"/>
</dbReference>
<keyword evidence="4 7" id="KW-0808">Transferase</keyword>
<dbReference type="EC" id="2.1.1.33" evidence="7"/>
<comment type="function">
    <text evidence="2 7">Catalyzes the formation of N(7)-methylguanine at position 46 (m7G46) in tRNA.</text>
</comment>
<dbReference type="GO" id="GO:0043527">
    <property type="term" value="C:tRNA methyltransferase complex"/>
    <property type="evidence" value="ECO:0007669"/>
    <property type="project" value="TreeGrafter"/>
</dbReference>
<dbReference type="InterPro" id="IPR055361">
    <property type="entry name" value="tRNA_methyltr_TrmB_bact"/>
</dbReference>
<organism evidence="8 9">
    <name type="scientific">Microlunatus parietis</name>
    <dbReference type="NCBI Taxonomy" id="682979"/>
    <lineage>
        <taxon>Bacteria</taxon>
        <taxon>Bacillati</taxon>
        <taxon>Actinomycetota</taxon>
        <taxon>Actinomycetes</taxon>
        <taxon>Propionibacteriales</taxon>
        <taxon>Propionibacteriaceae</taxon>
        <taxon>Microlunatus</taxon>
    </lineage>
</organism>